<protein>
    <recommendedName>
        <fullName evidence="4">DUF4005 domain-containing protein</fullName>
    </recommendedName>
</protein>
<reference evidence="5" key="1">
    <citation type="submission" date="2022-06" db="EMBL/GenBank/DDBJ databases">
        <title>Uncovering the hologenomic basis of an extraordinary plant invasion.</title>
        <authorList>
            <person name="Bieker V.C."/>
            <person name="Martin M.D."/>
            <person name="Gilbert T."/>
            <person name="Hodgins K."/>
            <person name="Battlay P."/>
            <person name="Petersen B."/>
            <person name="Wilson J."/>
        </authorList>
    </citation>
    <scope>NUCLEOTIDE SEQUENCE</scope>
    <source>
        <strain evidence="5">AA19_3_7</strain>
        <tissue evidence="5">Leaf</tissue>
    </source>
</reference>
<evidence type="ECO:0000313" key="6">
    <source>
        <dbReference type="Proteomes" id="UP001206925"/>
    </source>
</evidence>
<gene>
    <name evidence="5" type="ORF">M8C21_027243</name>
</gene>
<dbReference type="Pfam" id="PF13178">
    <property type="entry name" value="DUF4005"/>
    <property type="match status" value="1"/>
</dbReference>
<feature type="region of interest" description="Disordered" evidence="3">
    <location>
        <begin position="218"/>
        <end position="265"/>
    </location>
</feature>
<feature type="compositionally biased region" description="Low complexity" evidence="3">
    <location>
        <begin position="241"/>
        <end position="252"/>
    </location>
</feature>
<evidence type="ECO:0000313" key="5">
    <source>
        <dbReference type="EMBL" id="KAI7736967.1"/>
    </source>
</evidence>
<proteinExistence type="inferred from homology"/>
<keyword evidence="1" id="KW-0112">Calmodulin-binding</keyword>
<evidence type="ECO:0000259" key="4">
    <source>
        <dbReference type="Pfam" id="PF13178"/>
    </source>
</evidence>
<feature type="domain" description="DUF4005" evidence="4">
    <location>
        <begin position="273"/>
        <end position="363"/>
    </location>
</feature>
<comment type="caution">
    <text evidence="5">The sequence shown here is derived from an EMBL/GenBank/DDBJ whole genome shotgun (WGS) entry which is preliminary data.</text>
</comment>
<comment type="similarity">
    <text evidence="2">Belongs to the IQD family.</text>
</comment>
<organism evidence="5 6">
    <name type="scientific">Ambrosia artemisiifolia</name>
    <name type="common">Common ragweed</name>
    <dbReference type="NCBI Taxonomy" id="4212"/>
    <lineage>
        <taxon>Eukaryota</taxon>
        <taxon>Viridiplantae</taxon>
        <taxon>Streptophyta</taxon>
        <taxon>Embryophyta</taxon>
        <taxon>Tracheophyta</taxon>
        <taxon>Spermatophyta</taxon>
        <taxon>Magnoliopsida</taxon>
        <taxon>eudicotyledons</taxon>
        <taxon>Gunneridae</taxon>
        <taxon>Pentapetalae</taxon>
        <taxon>asterids</taxon>
        <taxon>campanulids</taxon>
        <taxon>Asterales</taxon>
        <taxon>Asteraceae</taxon>
        <taxon>Asteroideae</taxon>
        <taxon>Heliantheae alliance</taxon>
        <taxon>Heliantheae</taxon>
        <taxon>Ambrosia</taxon>
    </lineage>
</organism>
<dbReference type="InterPro" id="IPR025064">
    <property type="entry name" value="DUF4005"/>
</dbReference>
<accession>A0AAD5C840</accession>
<evidence type="ECO:0000256" key="3">
    <source>
        <dbReference type="SAM" id="MobiDB-lite"/>
    </source>
</evidence>
<feature type="compositionally biased region" description="Polar residues" evidence="3">
    <location>
        <begin position="222"/>
        <end position="231"/>
    </location>
</feature>
<dbReference type="Proteomes" id="UP001206925">
    <property type="component" value="Unassembled WGS sequence"/>
</dbReference>
<evidence type="ECO:0000256" key="2">
    <source>
        <dbReference type="ARBA" id="ARBA00024341"/>
    </source>
</evidence>
<feature type="non-terminal residue" evidence="5">
    <location>
        <position position="1"/>
    </location>
</feature>
<name>A0AAD5C840_AMBAR</name>
<dbReference type="PANTHER" id="PTHR32295:SF292">
    <property type="entry name" value="PROTEIN IQ-DOMAIN 16"/>
    <property type="match status" value="1"/>
</dbReference>
<keyword evidence="6" id="KW-1185">Reference proteome</keyword>
<dbReference type="AlphaFoldDB" id="A0AAD5C840"/>
<dbReference type="PROSITE" id="PS50096">
    <property type="entry name" value="IQ"/>
    <property type="match status" value="1"/>
</dbReference>
<dbReference type="PANTHER" id="PTHR32295">
    <property type="entry name" value="IQ-DOMAIN 5-RELATED"/>
    <property type="match status" value="1"/>
</dbReference>
<evidence type="ECO:0000256" key="1">
    <source>
        <dbReference type="ARBA" id="ARBA00022860"/>
    </source>
</evidence>
<dbReference type="EMBL" id="JAMZMK010009151">
    <property type="protein sequence ID" value="KAI7736967.1"/>
    <property type="molecule type" value="Genomic_DNA"/>
</dbReference>
<sequence length="419" mass="48022">KWLNVVKRAFSPHKSKTKTQDDDDDNKREKRRWLFRKSSTTLVNINISTNDNTPQEENHAIFTAEEAATTANASVSVKHHFAATLIQTYFRGYLALLRVQSRVHDQRSRLSQDGRRRSMMSGNTSFCESRYLEDIRRRKSMSRDGTCIPDDWSDRPRNLEELDAKIHNRKMSNSNLSAMDEKELEETASWLDQWIRAKQWENQRTSSRASFERRDSIKTIEIDSSTPSSRSGVHKPPIPNSPSRRSSYSPSPGHQPITPSPVKTIPLQIRSASPRCFKEERSYLNANIQSLRLTPRVMESVCRYSTCANDMTVPNYMAATESAKARIRSQSTPRHRPSTPERDRLGSVKKRLAYPVPDPCDNSCDTYNYCDYGYNLRSPSFKSVQVGHVGMGQQWYSADSTNGGEISPCSTTDLRRRLR</sequence>
<dbReference type="GO" id="GO:0005516">
    <property type="term" value="F:calmodulin binding"/>
    <property type="evidence" value="ECO:0007669"/>
    <property type="project" value="UniProtKB-KW"/>
</dbReference>
<feature type="region of interest" description="Disordered" evidence="3">
    <location>
        <begin position="324"/>
        <end position="346"/>
    </location>
</feature>